<feature type="binding site" evidence="8">
    <location>
        <position position="90"/>
    </location>
    <ligand>
        <name>substrate</name>
    </ligand>
</feature>
<dbReference type="Proteomes" id="UP000799778">
    <property type="component" value="Unassembled WGS sequence"/>
</dbReference>
<dbReference type="GeneID" id="54290738"/>
<keyword evidence="5 11" id="KW-0326">Glycosidase</keyword>
<dbReference type="InterPro" id="IPR001524">
    <property type="entry name" value="Glyco_hydro_6_CS"/>
</dbReference>
<evidence type="ECO:0000256" key="8">
    <source>
        <dbReference type="PIRSR" id="PIRSR001100-2"/>
    </source>
</evidence>
<dbReference type="Gene3D" id="3.20.20.40">
    <property type="entry name" value="1, 4-beta cellobiohydrolase"/>
    <property type="match status" value="1"/>
</dbReference>
<keyword evidence="1 11" id="KW-0732">Signal</keyword>
<accession>A0A6A5XIM7</accession>
<evidence type="ECO:0000256" key="11">
    <source>
        <dbReference type="RuleBase" id="RU361186"/>
    </source>
</evidence>
<comment type="similarity">
    <text evidence="11">Belongs to the glycosyl hydrolase family 6.</text>
</comment>
<dbReference type="FunFam" id="3.20.20.40:FF:000001">
    <property type="entry name" value="Glucanase"/>
    <property type="match status" value="1"/>
</dbReference>
<protein>
    <recommendedName>
        <fullName evidence="11">Glucanase</fullName>
        <ecNumber evidence="11">3.2.1.-</ecNumber>
    </recommendedName>
</protein>
<dbReference type="InterPro" id="IPR036434">
    <property type="entry name" value="Beta_cellobiohydrolase_sf"/>
</dbReference>
<dbReference type="InterPro" id="IPR016288">
    <property type="entry name" value="Beta_cellobiohydrolase"/>
</dbReference>
<feature type="binding site" evidence="8">
    <location>
        <position position="317"/>
    </location>
    <ligand>
        <name>substrate</name>
    </ligand>
</feature>
<dbReference type="AlphaFoldDB" id="A0A6A5XIM7"/>
<dbReference type="GO" id="GO:0030245">
    <property type="term" value="P:cellulose catabolic process"/>
    <property type="evidence" value="ECO:0007669"/>
    <property type="project" value="UniProtKB-KW"/>
</dbReference>
<reference evidence="12" key="1">
    <citation type="journal article" date="2020" name="Stud. Mycol.">
        <title>101 Dothideomycetes genomes: a test case for predicting lifestyles and emergence of pathogens.</title>
        <authorList>
            <person name="Haridas S."/>
            <person name="Albert R."/>
            <person name="Binder M."/>
            <person name="Bloem J."/>
            <person name="Labutti K."/>
            <person name="Salamov A."/>
            <person name="Andreopoulos B."/>
            <person name="Baker S."/>
            <person name="Barry K."/>
            <person name="Bills G."/>
            <person name="Bluhm B."/>
            <person name="Cannon C."/>
            <person name="Castanera R."/>
            <person name="Culley D."/>
            <person name="Daum C."/>
            <person name="Ezra D."/>
            <person name="Gonzalez J."/>
            <person name="Henrissat B."/>
            <person name="Kuo A."/>
            <person name="Liang C."/>
            <person name="Lipzen A."/>
            <person name="Lutzoni F."/>
            <person name="Magnuson J."/>
            <person name="Mondo S."/>
            <person name="Nolan M."/>
            <person name="Ohm R."/>
            <person name="Pangilinan J."/>
            <person name="Park H.-J."/>
            <person name="Ramirez L."/>
            <person name="Alfaro M."/>
            <person name="Sun H."/>
            <person name="Tritt A."/>
            <person name="Yoshinaga Y."/>
            <person name="Zwiers L.-H."/>
            <person name="Turgeon B."/>
            <person name="Goodwin S."/>
            <person name="Spatafora J."/>
            <person name="Crous P."/>
            <person name="Grigoriev I."/>
        </authorList>
    </citation>
    <scope>NUCLEOTIDE SEQUENCE</scope>
    <source>
        <strain evidence="12">CBS 175.79</strain>
    </source>
</reference>
<evidence type="ECO:0000256" key="6">
    <source>
        <dbReference type="ARBA" id="ARBA00023326"/>
    </source>
</evidence>
<evidence type="ECO:0000256" key="3">
    <source>
        <dbReference type="ARBA" id="ARBA00023001"/>
    </source>
</evidence>
<dbReference type="PIRSF" id="PIRSF001100">
    <property type="entry name" value="Beta_cellobiohydrolase"/>
    <property type="match status" value="1"/>
</dbReference>
<dbReference type="PROSITE" id="PS00656">
    <property type="entry name" value="GLYCOSYL_HYDROL_F6_2"/>
    <property type="match status" value="1"/>
</dbReference>
<evidence type="ECO:0000313" key="13">
    <source>
        <dbReference type="Proteomes" id="UP000799778"/>
    </source>
</evidence>
<dbReference type="EMBL" id="ML978072">
    <property type="protein sequence ID" value="KAF2012719.1"/>
    <property type="molecule type" value="Genomic_DNA"/>
</dbReference>
<feature type="active site" description="Proton acceptor" evidence="7">
    <location>
        <position position="351"/>
    </location>
</feature>
<feature type="binding site" evidence="8">
    <location>
        <position position="92"/>
    </location>
    <ligand>
        <name>substrate</name>
    </ligand>
</feature>
<keyword evidence="13" id="KW-1185">Reference proteome</keyword>
<proteinExistence type="inferred from homology"/>
<feature type="active site" description="Proton donor" evidence="7 10">
    <location>
        <position position="169"/>
    </location>
</feature>
<keyword evidence="3 11" id="KW-0136">Cellulose degradation</keyword>
<keyword evidence="4 11" id="KW-0119">Carbohydrate metabolism</keyword>
<dbReference type="PANTHER" id="PTHR34876:SF2">
    <property type="entry name" value="GLUCANASE"/>
    <property type="match status" value="1"/>
</dbReference>
<evidence type="ECO:0000256" key="5">
    <source>
        <dbReference type="ARBA" id="ARBA00023295"/>
    </source>
</evidence>
<name>A0A6A5XIM7_9PLEO</name>
<keyword evidence="6 11" id="KW-0624">Polysaccharide degradation</keyword>
<feature type="binding site" evidence="8">
    <location>
        <position position="349"/>
    </location>
    <ligand>
        <name>substrate</name>
    </ligand>
</feature>
<sequence>MKGLYTALAATAFTGVFAAPSPIEKGPVTARAAAAACATPVTLSGNPFASRTLYANPFYASEVKSAAAAMTDTALAASAAKVADVGSFLWIDTRSKISVIEENLSNVPCTHIAGLVIYDLPGRDCAAKASNGELAVGDLPVYKSEYIDPIVTILKKFPNTAFALVIEPDSLPNLVTNIDKQACKDSASGYRDGVAYALKQLNLPNIAMYIDAGHGGWLGWNDNLKPGAKELANAYKAAGSPKTVRGVATNVAGWNAYDLSPGEFSKATDAQWNKAQNEKEYIALFSPELKSAGMPGQAIIDTGRNAVTGLRKEWGNWCNVRGAGFGVRPTGSTGNSLVDAFVWVKPGGESDGTSDTSAKRYDSFCGKEDAFKPSPEAGQWNQAYFEDLVKNAKPAF</sequence>
<evidence type="ECO:0000313" key="12">
    <source>
        <dbReference type="EMBL" id="KAF2012719.1"/>
    </source>
</evidence>
<feature type="chain" id="PRO_5025714809" description="Glucanase" evidence="11">
    <location>
        <begin position="19"/>
        <end position="396"/>
    </location>
</feature>
<dbReference type="RefSeq" id="XP_033381058.1">
    <property type="nucleotide sequence ID" value="XM_033533341.1"/>
</dbReference>
<gene>
    <name evidence="12" type="ORF">BU24DRAFT_484431</name>
</gene>
<dbReference type="GO" id="GO:0004553">
    <property type="term" value="F:hydrolase activity, hydrolyzing O-glycosyl compounds"/>
    <property type="evidence" value="ECO:0007669"/>
    <property type="project" value="InterPro"/>
</dbReference>
<evidence type="ECO:0000256" key="7">
    <source>
        <dbReference type="PIRSR" id="PIRSR001100-1"/>
    </source>
</evidence>
<dbReference type="EC" id="3.2.1.-" evidence="11"/>
<evidence type="ECO:0000256" key="4">
    <source>
        <dbReference type="ARBA" id="ARBA00023277"/>
    </source>
</evidence>
<feature type="binding site" evidence="8">
    <location>
        <position position="217"/>
    </location>
    <ligand>
        <name>substrate</name>
    </ligand>
</feature>
<dbReference type="Pfam" id="PF01341">
    <property type="entry name" value="Glyco_hydro_6"/>
    <property type="match status" value="1"/>
</dbReference>
<feature type="active site" evidence="9">
    <location>
        <position position="124"/>
    </location>
</feature>
<evidence type="ECO:0000256" key="2">
    <source>
        <dbReference type="ARBA" id="ARBA00022801"/>
    </source>
</evidence>
<feature type="signal peptide" evidence="11">
    <location>
        <begin position="1"/>
        <end position="18"/>
    </location>
</feature>
<evidence type="ECO:0000256" key="10">
    <source>
        <dbReference type="PROSITE-ProRule" id="PRU10057"/>
    </source>
</evidence>
<organism evidence="12 13">
    <name type="scientific">Aaosphaeria arxii CBS 175.79</name>
    <dbReference type="NCBI Taxonomy" id="1450172"/>
    <lineage>
        <taxon>Eukaryota</taxon>
        <taxon>Fungi</taxon>
        <taxon>Dikarya</taxon>
        <taxon>Ascomycota</taxon>
        <taxon>Pezizomycotina</taxon>
        <taxon>Dothideomycetes</taxon>
        <taxon>Pleosporomycetidae</taxon>
        <taxon>Pleosporales</taxon>
        <taxon>Pleosporales incertae sedis</taxon>
        <taxon>Aaosphaeria</taxon>
    </lineage>
</organism>
<keyword evidence="2 11" id="KW-0378">Hydrolase</keyword>
<dbReference type="OrthoDB" id="64893at2759"/>
<evidence type="ECO:0000256" key="9">
    <source>
        <dbReference type="PROSITE-ProRule" id="PRU10056"/>
    </source>
</evidence>
<evidence type="ECO:0000256" key="1">
    <source>
        <dbReference type="ARBA" id="ARBA00022729"/>
    </source>
</evidence>
<feature type="binding site" evidence="8">
    <location>
        <position position="345"/>
    </location>
    <ligand>
        <name>substrate</name>
    </ligand>
</feature>
<feature type="binding site" evidence="8">
    <location>
        <position position="214"/>
    </location>
    <ligand>
        <name>substrate</name>
    </ligand>
</feature>
<dbReference type="PRINTS" id="PR00733">
    <property type="entry name" value="GLHYDRLASE6"/>
</dbReference>
<dbReference type="SUPFAM" id="SSF51989">
    <property type="entry name" value="Glycosyl hydrolases family 6, cellulases"/>
    <property type="match status" value="1"/>
</dbReference>
<dbReference type="PROSITE" id="PS00655">
    <property type="entry name" value="GLYCOSYL_HYDROL_F6_1"/>
    <property type="match status" value="1"/>
</dbReference>
<dbReference type="PANTHER" id="PTHR34876">
    <property type="match status" value="1"/>
</dbReference>